<evidence type="ECO:0008006" key="4">
    <source>
        <dbReference type="Google" id="ProtNLM"/>
    </source>
</evidence>
<evidence type="ECO:0000313" key="3">
    <source>
        <dbReference type="Proteomes" id="UP000221165"/>
    </source>
</evidence>
<dbReference type="VEuPathDB" id="ToxoDB:CSUI_001059"/>
<evidence type="ECO:0000313" key="2">
    <source>
        <dbReference type="EMBL" id="PHJ25093.1"/>
    </source>
</evidence>
<sequence>MYPFICFLPIFCLSIYLYHHTRSTVYLCMRLSTCIYISLSVYLYHYFFVSVSLYLCIYIYLAMYLSLCISIYVSSCMNILHGRGDGGDVKRLLFHAYVSCETATVYVHCMYESKTGREEKE</sequence>
<dbReference type="GeneID" id="94424476"/>
<reference evidence="2 3" key="1">
    <citation type="journal article" date="2017" name="Int. J. Parasitol.">
        <title>The genome of the protozoan parasite Cystoisospora suis and a reverse vaccinology approach to identify vaccine candidates.</title>
        <authorList>
            <person name="Palmieri N."/>
            <person name="Shrestha A."/>
            <person name="Ruttkowski B."/>
            <person name="Beck T."/>
            <person name="Vogl C."/>
            <person name="Tomley F."/>
            <person name="Blake D.P."/>
            <person name="Joachim A."/>
        </authorList>
    </citation>
    <scope>NUCLEOTIDE SEQUENCE [LARGE SCALE GENOMIC DNA]</scope>
    <source>
        <strain evidence="2 3">Wien I</strain>
    </source>
</reference>
<evidence type="ECO:0000256" key="1">
    <source>
        <dbReference type="SAM" id="Phobius"/>
    </source>
</evidence>
<comment type="caution">
    <text evidence="2">The sequence shown here is derived from an EMBL/GenBank/DDBJ whole genome shotgun (WGS) entry which is preliminary data.</text>
</comment>
<accession>A0A2C6LE96</accession>
<proteinExistence type="predicted"/>
<keyword evidence="1" id="KW-0812">Transmembrane</keyword>
<dbReference type="RefSeq" id="XP_067926765.1">
    <property type="nucleotide sequence ID" value="XM_068061265.1"/>
</dbReference>
<keyword evidence="3" id="KW-1185">Reference proteome</keyword>
<feature type="transmembrane region" description="Helical" evidence="1">
    <location>
        <begin position="24"/>
        <end position="45"/>
    </location>
</feature>
<protein>
    <recommendedName>
        <fullName evidence="4">Transmembrane protein</fullName>
    </recommendedName>
</protein>
<feature type="transmembrane region" description="Helical" evidence="1">
    <location>
        <begin position="51"/>
        <end position="73"/>
    </location>
</feature>
<name>A0A2C6LE96_9APIC</name>
<dbReference type="Proteomes" id="UP000221165">
    <property type="component" value="Unassembled WGS sequence"/>
</dbReference>
<keyword evidence="1" id="KW-1133">Transmembrane helix</keyword>
<organism evidence="2 3">
    <name type="scientific">Cystoisospora suis</name>
    <dbReference type="NCBI Taxonomy" id="483139"/>
    <lineage>
        <taxon>Eukaryota</taxon>
        <taxon>Sar</taxon>
        <taxon>Alveolata</taxon>
        <taxon>Apicomplexa</taxon>
        <taxon>Conoidasida</taxon>
        <taxon>Coccidia</taxon>
        <taxon>Eucoccidiorida</taxon>
        <taxon>Eimeriorina</taxon>
        <taxon>Sarcocystidae</taxon>
        <taxon>Cystoisospora</taxon>
    </lineage>
</organism>
<gene>
    <name evidence="2" type="ORF">CSUI_001059</name>
</gene>
<dbReference type="EMBL" id="MIGC01000423">
    <property type="protein sequence ID" value="PHJ25093.1"/>
    <property type="molecule type" value="Genomic_DNA"/>
</dbReference>
<keyword evidence="1" id="KW-0472">Membrane</keyword>
<dbReference type="AlphaFoldDB" id="A0A2C6LE96"/>